<organism evidence="4 5">
    <name type="scientific">Zostera marina</name>
    <name type="common">Eelgrass</name>
    <dbReference type="NCBI Taxonomy" id="29655"/>
    <lineage>
        <taxon>Eukaryota</taxon>
        <taxon>Viridiplantae</taxon>
        <taxon>Streptophyta</taxon>
        <taxon>Embryophyta</taxon>
        <taxon>Tracheophyta</taxon>
        <taxon>Spermatophyta</taxon>
        <taxon>Magnoliopsida</taxon>
        <taxon>Liliopsida</taxon>
        <taxon>Zosteraceae</taxon>
        <taxon>Zostera</taxon>
    </lineage>
</organism>
<dbReference type="AlphaFoldDB" id="A0A0K9P4E2"/>
<keyword evidence="2" id="KW-1133">Transmembrane helix</keyword>
<gene>
    <name evidence="4" type="ORF">ZOSMA_42G01320</name>
</gene>
<evidence type="ECO:0000313" key="4">
    <source>
        <dbReference type="EMBL" id="KMZ63092.1"/>
    </source>
</evidence>
<evidence type="ECO:0000313" key="5">
    <source>
        <dbReference type="Proteomes" id="UP000036987"/>
    </source>
</evidence>
<evidence type="ECO:0000256" key="1">
    <source>
        <dbReference type="SAM" id="MobiDB-lite"/>
    </source>
</evidence>
<evidence type="ECO:0000259" key="3">
    <source>
        <dbReference type="Pfam" id="PF04765"/>
    </source>
</evidence>
<dbReference type="OrthoDB" id="1905162at2759"/>
<keyword evidence="5" id="KW-1185">Reference proteome</keyword>
<dbReference type="InterPro" id="IPR048354">
    <property type="entry name" value="TOD1_MUCI70_glycTrfase_dom"/>
</dbReference>
<keyword evidence="2" id="KW-0472">Membrane</keyword>
<accession>A0A0K9P4E2</accession>
<dbReference type="EMBL" id="LFYR01001279">
    <property type="protein sequence ID" value="KMZ63092.1"/>
    <property type="molecule type" value="Genomic_DNA"/>
</dbReference>
<sequence length="645" mass="74105">MRISGRTPHDFISGVSVGVGGVAGGESAGDQISIRIPQKQGRLRRGRNDKGLFRTSLLSIAVFCLLLGLSITIFAFYFIFSEKDIEGSSDGRRRDDNDDYGYLFNNSVSNRELRFGQGSVSGGKDSRYWDKDDRRRDGEYDENDVNMSASTVSDDGSKRIQEGLYDEGGRNELKMFEDQYKESLHDEEKSGERKWNGGEVNSNDEYDDGIDNEEDVLERNGDQETEEHSSTDGIFEKQIEIGIDKKSAQDPFRNVNSLVISKPNNDKKTKTSVSKNKSSSKGKKHRSSCGMKLLDVTKLLEPIINNKSFRFSLQYKEIEERPIGMDNWEPRFAGHQSLQEREDSFYARDQKINCGFVKGPEGSPSTGFDLAEDDVKFMSSCHIAVSSCIFGNSDHLRTPYAKMITRPSRKNVCFVMFMDEYTLQALSSEGQKPDSTGFVGLWKIVVVANLPYADMRRVGKIPKFLTHRLFPSARYSIWLDSKLRLQSDPLLILEYFLWRKGHEYAISNHYDRHCVWEEVAQNKKLNKFNHTIIDQQFEFYQSDGLKRFDSSDPNRLLSSHVPEGSFIMRAHTPMSNLFSCLWFNEVERFTPRDQLSFAYTYLKLRNMNSDKPFHLNMFKDCERRSIAKLYRHRGENKRLSSTQVV</sequence>
<evidence type="ECO:0000256" key="2">
    <source>
        <dbReference type="SAM" id="Phobius"/>
    </source>
</evidence>
<protein>
    <recommendedName>
        <fullName evidence="3">TOD1/MUCI70 glycosyltransferase-like domain-containing protein</fullName>
    </recommendedName>
</protein>
<feature type="compositionally biased region" description="Basic residues" evidence="1">
    <location>
        <begin position="278"/>
        <end position="287"/>
    </location>
</feature>
<feature type="compositionally biased region" description="Basic and acidic residues" evidence="1">
    <location>
        <begin position="124"/>
        <end position="138"/>
    </location>
</feature>
<name>A0A0K9P4E2_ZOSMR</name>
<feature type="region of interest" description="Disordered" evidence="1">
    <location>
        <begin position="115"/>
        <end position="211"/>
    </location>
</feature>
<feature type="region of interest" description="Disordered" evidence="1">
    <location>
        <begin position="258"/>
        <end position="288"/>
    </location>
</feature>
<feature type="domain" description="TOD1/MUCI70 glycosyltransferase-like" evidence="3">
    <location>
        <begin position="313"/>
        <end position="632"/>
    </location>
</feature>
<feature type="compositionally biased region" description="Basic and acidic residues" evidence="1">
    <location>
        <begin position="155"/>
        <end position="196"/>
    </location>
</feature>
<comment type="caution">
    <text evidence="4">The sequence shown here is derived from an EMBL/GenBank/DDBJ whole genome shotgun (WGS) entry which is preliminary data.</text>
</comment>
<reference evidence="5" key="1">
    <citation type="journal article" date="2016" name="Nature">
        <title>The genome of the seagrass Zostera marina reveals angiosperm adaptation to the sea.</title>
        <authorList>
            <person name="Olsen J.L."/>
            <person name="Rouze P."/>
            <person name="Verhelst B."/>
            <person name="Lin Y.-C."/>
            <person name="Bayer T."/>
            <person name="Collen J."/>
            <person name="Dattolo E."/>
            <person name="De Paoli E."/>
            <person name="Dittami S."/>
            <person name="Maumus F."/>
            <person name="Michel G."/>
            <person name="Kersting A."/>
            <person name="Lauritano C."/>
            <person name="Lohaus R."/>
            <person name="Toepel M."/>
            <person name="Tonon T."/>
            <person name="Vanneste K."/>
            <person name="Amirebrahimi M."/>
            <person name="Brakel J."/>
            <person name="Bostroem C."/>
            <person name="Chovatia M."/>
            <person name="Grimwood J."/>
            <person name="Jenkins J.W."/>
            <person name="Jueterbock A."/>
            <person name="Mraz A."/>
            <person name="Stam W.T."/>
            <person name="Tice H."/>
            <person name="Bornberg-Bauer E."/>
            <person name="Green P.J."/>
            <person name="Pearson G.A."/>
            <person name="Procaccini G."/>
            <person name="Duarte C.M."/>
            <person name="Schmutz J."/>
            <person name="Reusch T.B.H."/>
            <person name="Van de Peer Y."/>
        </authorList>
    </citation>
    <scope>NUCLEOTIDE SEQUENCE [LARGE SCALE GENOMIC DNA]</scope>
    <source>
        <strain evidence="5">cv. Finnish</strain>
    </source>
</reference>
<keyword evidence="2" id="KW-0812">Transmembrane</keyword>
<feature type="compositionally biased region" description="Acidic residues" evidence="1">
    <location>
        <begin position="202"/>
        <end position="211"/>
    </location>
</feature>
<dbReference type="PANTHER" id="PTHR12956">
    <property type="entry name" value="ALKALINE CERAMIDASE-RELATED"/>
    <property type="match status" value="1"/>
</dbReference>
<dbReference type="OMA" id="DQQLKCA"/>
<proteinExistence type="predicted"/>
<feature type="transmembrane region" description="Helical" evidence="2">
    <location>
        <begin position="52"/>
        <end position="80"/>
    </location>
</feature>
<dbReference type="PANTHER" id="PTHR12956:SF24">
    <property type="entry name" value="TRANSMEMBRANE PROTEIN (DUF616)"/>
    <property type="match status" value="1"/>
</dbReference>
<dbReference type="Proteomes" id="UP000036987">
    <property type="component" value="Unassembled WGS sequence"/>
</dbReference>
<dbReference type="InterPro" id="IPR006852">
    <property type="entry name" value="TOD1_MUCI70"/>
</dbReference>
<dbReference type="Pfam" id="PF04765">
    <property type="entry name" value="TOD1_MUCI70"/>
    <property type="match status" value="1"/>
</dbReference>
<feature type="compositionally biased region" description="Polar residues" evidence="1">
    <location>
        <begin position="145"/>
        <end position="154"/>
    </location>
</feature>